<dbReference type="SUPFAM" id="SSF52540">
    <property type="entry name" value="P-loop containing nucleoside triphosphate hydrolases"/>
    <property type="match status" value="2"/>
</dbReference>
<keyword evidence="3" id="KW-0813">Transport</keyword>
<dbReference type="PANTHER" id="PTHR43553">
    <property type="entry name" value="HEAVY METAL TRANSPORTER"/>
    <property type="match status" value="1"/>
</dbReference>
<comment type="similarity">
    <text evidence="2">Belongs to the ABC transporter superfamily.</text>
</comment>
<evidence type="ECO:0000256" key="7">
    <source>
        <dbReference type="ARBA" id="ARBA00022840"/>
    </source>
</evidence>
<dbReference type="RefSeq" id="WP_078684579.1">
    <property type="nucleotide sequence ID" value="NZ_FUYA01000003.1"/>
</dbReference>
<dbReference type="InterPro" id="IPR050095">
    <property type="entry name" value="ECF_ABC_transporter_ATP-bd"/>
</dbReference>
<accession>A0A1T4VYS6</accession>
<dbReference type="AlphaFoldDB" id="A0A1T4VYS6"/>
<comment type="subcellular location">
    <subcellularLocation>
        <location evidence="1">Cell membrane</location>
        <topology evidence="1">Peripheral membrane protein</topology>
    </subcellularLocation>
</comment>
<organism evidence="12 13">
    <name type="scientific">Desulfobaculum bizertense DSM 18034</name>
    <dbReference type="NCBI Taxonomy" id="1121442"/>
    <lineage>
        <taxon>Bacteria</taxon>
        <taxon>Pseudomonadati</taxon>
        <taxon>Thermodesulfobacteriota</taxon>
        <taxon>Desulfovibrionia</taxon>
        <taxon>Desulfovibrionales</taxon>
        <taxon>Desulfovibrionaceae</taxon>
        <taxon>Desulfobaculum</taxon>
    </lineage>
</organism>
<evidence type="ECO:0000256" key="10">
    <source>
        <dbReference type="ARBA" id="ARBA00025157"/>
    </source>
</evidence>
<evidence type="ECO:0000256" key="5">
    <source>
        <dbReference type="ARBA" id="ARBA00022737"/>
    </source>
</evidence>
<dbReference type="OrthoDB" id="9809450at2"/>
<comment type="function">
    <text evidence="10">Probably part of an ABC transporter complex. Responsible for energy coupling to the transport system.</text>
</comment>
<keyword evidence="8" id="KW-1278">Translocase</keyword>
<dbReference type="GO" id="GO:0016887">
    <property type="term" value="F:ATP hydrolysis activity"/>
    <property type="evidence" value="ECO:0007669"/>
    <property type="project" value="InterPro"/>
</dbReference>
<dbReference type="GO" id="GO:0005524">
    <property type="term" value="F:ATP binding"/>
    <property type="evidence" value="ECO:0007669"/>
    <property type="project" value="UniProtKB-KW"/>
</dbReference>
<dbReference type="Gene3D" id="3.40.50.300">
    <property type="entry name" value="P-loop containing nucleotide triphosphate hydrolases"/>
    <property type="match status" value="2"/>
</dbReference>
<dbReference type="InterPro" id="IPR003439">
    <property type="entry name" value="ABC_transporter-like_ATP-bd"/>
</dbReference>
<evidence type="ECO:0000256" key="9">
    <source>
        <dbReference type="ARBA" id="ARBA00023136"/>
    </source>
</evidence>
<evidence type="ECO:0000256" key="8">
    <source>
        <dbReference type="ARBA" id="ARBA00022967"/>
    </source>
</evidence>
<dbReference type="InterPro" id="IPR027417">
    <property type="entry name" value="P-loop_NTPase"/>
</dbReference>
<dbReference type="PANTHER" id="PTHR43553:SF23">
    <property type="entry name" value="ABC TRANSPORTER ATP-BINDING COMPONENT"/>
    <property type="match status" value="1"/>
</dbReference>
<dbReference type="CDD" id="cd03225">
    <property type="entry name" value="ABC_cobalt_CbiO_domain1"/>
    <property type="match status" value="1"/>
</dbReference>
<dbReference type="GO" id="GO:0042626">
    <property type="term" value="F:ATPase-coupled transmembrane transporter activity"/>
    <property type="evidence" value="ECO:0007669"/>
    <property type="project" value="TreeGrafter"/>
</dbReference>
<dbReference type="InterPro" id="IPR015856">
    <property type="entry name" value="ABC_transpr_CbiO/EcfA_su"/>
</dbReference>
<dbReference type="SMART" id="SM00382">
    <property type="entry name" value="AAA"/>
    <property type="match status" value="2"/>
</dbReference>
<dbReference type="STRING" id="1121442.SAMN02745702_01287"/>
<evidence type="ECO:0000256" key="6">
    <source>
        <dbReference type="ARBA" id="ARBA00022741"/>
    </source>
</evidence>
<evidence type="ECO:0000256" key="2">
    <source>
        <dbReference type="ARBA" id="ARBA00005417"/>
    </source>
</evidence>
<keyword evidence="13" id="KW-1185">Reference proteome</keyword>
<feature type="domain" description="ABC transporter" evidence="11">
    <location>
        <begin position="263"/>
        <end position="486"/>
    </location>
</feature>
<keyword evidence="5" id="KW-0677">Repeat</keyword>
<keyword evidence="6" id="KW-0547">Nucleotide-binding</keyword>
<keyword evidence="9" id="KW-0472">Membrane</keyword>
<reference evidence="12 13" key="1">
    <citation type="submission" date="2017-02" db="EMBL/GenBank/DDBJ databases">
        <authorList>
            <person name="Peterson S.W."/>
        </authorList>
    </citation>
    <scope>NUCLEOTIDE SEQUENCE [LARGE SCALE GENOMIC DNA]</scope>
    <source>
        <strain evidence="12 13">DSM 18034</strain>
    </source>
</reference>
<dbReference type="Proteomes" id="UP000189733">
    <property type="component" value="Unassembled WGS sequence"/>
</dbReference>
<keyword evidence="4" id="KW-1003">Cell membrane</keyword>
<evidence type="ECO:0000256" key="3">
    <source>
        <dbReference type="ARBA" id="ARBA00022448"/>
    </source>
</evidence>
<dbReference type="InterPro" id="IPR017871">
    <property type="entry name" value="ABC_transporter-like_CS"/>
</dbReference>
<protein>
    <submittedName>
        <fullName evidence="12">Energy-coupling factor transport system ATP-binding protein</fullName>
    </submittedName>
</protein>
<feature type="domain" description="ABC transporter" evidence="11">
    <location>
        <begin position="2"/>
        <end position="241"/>
    </location>
</feature>
<evidence type="ECO:0000313" key="13">
    <source>
        <dbReference type="Proteomes" id="UP000189733"/>
    </source>
</evidence>
<dbReference type="Pfam" id="PF00005">
    <property type="entry name" value="ABC_tran"/>
    <property type="match status" value="2"/>
</dbReference>
<evidence type="ECO:0000313" key="12">
    <source>
        <dbReference type="EMBL" id="SKA70143.1"/>
    </source>
</evidence>
<dbReference type="PROSITE" id="PS50893">
    <property type="entry name" value="ABC_TRANSPORTER_2"/>
    <property type="match status" value="2"/>
</dbReference>
<dbReference type="PROSITE" id="PS00211">
    <property type="entry name" value="ABC_TRANSPORTER_1"/>
    <property type="match status" value="2"/>
</dbReference>
<sequence>MIQFTDLSFQYSGAEHPSLTDITLHIRPGECVLLCGTSGCGKTTLLRMINGLVPHYFSGEIHGEVTLQGTPVFETPAYELSEKIGTVYQNPRSQFFNIDTRSEIAFGIENMALPHDALLRRVEETTQKLKLEKLMGRDIFELSGGEKQKIAFASIYAMEPEIFLLDEPSANLDGLRTAELQRQIHLLKAQGKTIILSEHRLSYLRGLVDRVLFLENGKLVADSSAESFFSMSDAEREAKGLRSFSANALTPRPLPPQNTAPRLDVQKLATGHGTHTDLQDISFRAAPGEIIAIVGENGAGKSTLLTALSGLSAPQSGRILLQGKTSSEQQRLNSSFLVFQDVDYQLFGESVEHECQFGHKDLPRVTIYETLKSLGLEHFAYRHPATLSGGQKQRLAVAVSLLCQKDLLFFDEPSSGLDLAGMLRVAQLLRQLAAQGKTIFVVTHDLELLCAACTRIQFYADSTLKNDSALTPQSYAQLLRDLGEQKSPPA</sequence>
<evidence type="ECO:0000259" key="11">
    <source>
        <dbReference type="PROSITE" id="PS50893"/>
    </source>
</evidence>
<dbReference type="GO" id="GO:0043190">
    <property type="term" value="C:ATP-binding cassette (ABC) transporter complex"/>
    <property type="evidence" value="ECO:0007669"/>
    <property type="project" value="TreeGrafter"/>
</dbReference>
<keyword evidence="7 12" id="KW-0067">ATP-binding</keyword>
<name>A0A1T4VYS6_9BACT</name>
<evidence type="ECO:0000256" key="4">
    <source>
        <dbReference type="ARBA" id="ARBA00022475"/>
    </source>
</evidence>
<evidence type="ECO:0000256" key="1">
    <source>
        <dbReference type="ARBA" id="ARBA00004202"/>
    </source>
</evidence>
<gene>
    <name evidence="12" type="ORF">SAMN02745702_01287</name>
</gene>
<dbReference type="InterPro" id="IPR003593">
    <property type="entry name" value="AAA+_ATPase"/>
</dbReference>
<proteinExistence type="inferred from homology"/>
<dbReference type="EMBL" id="FUYA01000003">
    <property type="protein sequence ID" value="SKA70143.1"/>
    <property type="molecule type" value="Genomic_DNA"/>
</dbReference>